<dbReference type="AlphaFoldDB" id="A0A383A4S1"/>
<gene>
    <name evidence="1" type="ORF">METZ01_LOCUS455069</name>
</gene>
<protein>
    <recommendedName>
        <fullName evidence="2">PIG-L family deacetylase</fullName>
    </recommendedName>
</protein>
<organism evidence="1">
    <name type="scientific">marine metagenome</name>
    <dbReference type="NCBI Taxonomy" id="408172"/>
    <lineage>
        <taxon>unclassified sequences</taxon>
        <taxon>metagenomes</taxon>
        <taxon>ecological metagenomes</taxon>
    </lineage>
</organism>
<dbReference type="SUPFAM" id="SSF102588">
    <property type="entry name" value="LmbE-like"/>
    <property type="match status" value="1"/>
</dbReference>
<name>A0A383A4S1_9ZZZZ</name>
<dbReference type="Gene3D" id="3.40.50.10320">
    <property type="entry name" value="LmbE-like"/>
    <property type="match status" value="1"/>
</dbReference>
<proteinExistence type="predicted"/>
<dbReference type="EMBL" id="UINC01188816">
    <property type="protein sequence ID" value="SVE02215.1"/>
    <property type="molecule type" value="Genomic_DNA"/>
</dbReference>
<dbReference type="PANTHER" id="PTHR12993:SF11">
    <property type="entry name" value="N-ACETYLGLUCOSAMINYL-PHOSPHATIDYLINOSITOL DE-N-ACETYLASE"/>
    <property type="match status" value="1"/>
</dbReference>
<reference evidence="1" key="1">
    <citation type="submission" date="2018-05" db="EMBL/GenBank/DDBJ databases">
        <authorList>
            <person name="Lanie J.A."/>
            <person name="Ng W.-L."/>
            <person name="Kazmierczak K.M."/>
            <person name="Andrzejewski T.M."/>
            <person name="Davidsen T.M."/>
            <person name="Wayne K.J."/>
            <person name="Tettelin H."/>
            <person name="Glass J.I."/>
            <person name="Rusch D."/>
            <person name="Podicherti R."/>
            <person name="Tsui H.-C.T."/>
            <person name="Winkler M.E."/>
        </authorList>
    </citation>
    <scope>NUCLEOTIDE SEQUENCE</scope>
</reference>
<dbReference type="PANTHER" id="PTHR12993">
    <property type="entry name" value="N-ACETYLGLUCOSAMINYL-PHOSPHATIDYLINOSITOL DE-N-ACETYLASE-RELATED"/>
    <property type="match status" value="1"/>
</dbReference>
<accession>A0A383A4S1</accession>
<sequence length="139" mass="15858">MLKKIEILLNQLIIQLFSDIMNILVVVAHPDDEVLGMGGTILKHANQGDKVTVAYLATGITSRRSSNYQNVSSYTTNKKEKTSMNMQIKKLRNDAKKVCKFLKVKKSIFFDYPDNEMDTIPLLEIIKTIEKLILENKPE</sequence>
<dbReference type="InterPro" id="IPR003737">
    <property type="entry name" value="GlcNAc_PI_deacetylase-related"/>
</dbReference>
<dbReference type="GO" id="GO:0016811">
    <property type="term" value="F:hydrolase activity, acting on carbon-nitrogen (but not peptide) bonds, in linear amides"/>
    <property type="evidence" value="ECO:0007669"/>
    <property type="project" value="TreeGrafter"/>
</dbReference>
<evidence type="ECO:0008006" key="2">
    <source>
        <dbReference type="Google" id="ProtNLM"/>
    </source>
</evidence>
<feature type="non-terminal residue" evidence="1">
    <location>
        <position position="139"/>
    </location>
</feature>
<dbReference type="InterPro" id="IPR024078">
    <property type="entry name" value="LmbE-like_dom_sf"/>
</dbReference>
<evidence type="ECO:0000313" key="1">
    <source>
        <dbReference type="EMBL" id="SVE02215.1"/>
    </source>
</evidence>
<dbReference type="Pfam" id="PF02585">
    <property type="entry name" value="PIG-L"/>
    <property type="match status" value="1"/>
</dbReference>